<evidence type="ECO:0000313" key="2">
    <source>
        <dbReference type="EMBL" id="WAQ83773.1"/>
    </source>
</evidence>
<feature type="region of interest" description="Disordered" evidence="1">
    <location>
        <begin position="121"/>
        <end position="166"/>
    </location>
</feature>
<dbReference type="GeneID" id="77808979"/>
<protein>
    <submittedName>
        <fullName evidence="2">Uncharacterized protein</fullName>
    </submittedName>
</protein>
<accession>A0ABY7CHG0</accession>
<sequence length="212" mass="23422">MRLSLTKSLSISTNTTSKCFIDCGFVLYQHSKLEIDVGILNIKRKVDLTDPNLFNNLLDQIWEIFSQELPKYTNIKHLPPSVENYISLSQGKSCLTNQESLLYVLEQSTDKKPVQIDLTYQHPDLDDDEGFKDSNSDSDSPRASKPACPLARKNQRPSTDPVKAKNNDQWALGGIACTMPQYGSGGLNTQLGVLGQGACFVDVKTSGGMNAY</sequence>
<evidence type="ECO:0000313" key="3">
    <source>
        <dbReference type="Proteomes" id="UP001164743"/>
    </source>
</evidence>
<dbReference type="PANTHER" id="PTHR45992">
    <property type="entry name" value="EUKARYOTIC ELONGATION FACTOR 2 KINASE-RELATED"/>
    <property type="match status" value="1"/>
</dbReference>
<evidence type="ECO:0000256" key="1">
    <source>
        <dbReference type="SAM" id="MobiDB-lite"/>
    </source>
</evidence>
<organism evidence="2 3">
    <name type="scientific">Puccinia triticina</name>
    <dbReference type="NCBI Taxonomy" id="208348"/>
    <lineage>
        <taxon>Eukaryota</taxon>
        <taxon>Fungi</taxon>
        <taxon>Dikarya</taxon>
        <taxon>Basidiomycota</taxon>
        <taxon>Pucciniomycotina</taxon>
        <taxon>Pucciniomycetes</taxon>
        <taxon>Pucciniales</taxon>
        <taxon>Pucciniaceae</taxon>
        <taxon>Puccinia</taxon>
    </lineage>
</organism>
<dbReference type="InterPro" id="IPR051852">
    <property type="entry name" value="Alpha-type_PK"/>
</dbReference>
<dbReference type="RefSeq" id="XP_053019328.1">
    <property type="nucleotide sequence ID" value="XM_053168084.1"/>
</dbReference>
<dbReference type="EMBL" id="CP110424">
    <property type="protein sequence ID" value="WAQ83773.1"/>
    <property type="molecule type" value="Genomic_DNA"/>
</dbReference>
<keyword evidence="3" id="KW-1185">Reference proteome</keyword>
<proteinExistence type="predicted"/>
<gene>
    <name evidence="2" type="ORF">PtA15_4A222</name>
</gene>
<name>A0ABY7CHG0_9BASI</name>
<dbReference type="Proteomes" id="UP001164743">
    <property type="component" value="Chromosome 4A"/>
</dbReference>
<feature type="compositionally biased region" description="Basic and acidic residues" evidence="1">
    <location>
        <begin position="131"/>
        <end position="142"/>
    </location>
</feature>
<reference evidence="2" key="1">
    <citation type="submission" date="2022-10" db="EMBL/GenBank/DDBJ databases">
        <title>Puccinia triticina Genome sequencing and assembly.</title>
        <authorList>
            <person name="Li C."/>
        </authorList>
    </citation>
    <scope>NUCLEOTIDE SEQUENCE</scope>
    <source>
        <strain evidence="2">Pt15</strain>
    </source>
</reference>
<dbReference type="PANTHER" id="PTHR45992:SF2">
    <property type="entry name" value="EUKARYOTIC ELONGATION FACTOR 2 KINASE"/>
    <property type="match status" value="1"/>
</dbReference>